<dbReference type="Proteomes" id="UP000580250">
    <property type="component" value="Unassembled WGS sequence"/>
</dbReference>
<sequence length="77" mass="9574">MCGFLDFSSHDFKIIYFLFLKCYFSQIIFFLIYSNYSFKIFIFFLCFLSFYIKQKCIFFLTYRYLYIIDGRDSRSRG</sequence>
<organism evidence="2 3">
    <name type="scientific">Meloidogyne enterolobii</name>
    <name type="common">Root-knot nematode worm</name>
    <name type="synonym">Meloidogyne mayaguensis</name>
    <dbReference type="NCBI Taxonomy" id="390850"/>
    <lineage>
        <taxon>Eukaryota</taxon>
        <taxon>Metazoa</taxon>
        <taxon>Ecdysozoa</taxon>
        <taxon>Nematoda</taxon>
        <taxon>Chromadorea</taxon>
        <taxon>Rhabditida</taxon>
        <taxon>Tylenchina</taxon>
        <taxon>Tylenchomorpha</taxon>
        <taxon>Tylenchoidea</taxon>
        <taxon>Meloidogynidae</taxon>
        <taxon>Meloidogyninae</taxon>
        <taxon>Meloidogyne</taxon>
    </lineage>
</organism>
<name>A0A6V7TIK8_MELEN</name>
<feature type="transmembrane region" description="Helical" evidence="1">
    <location>
        <begin position="40"/>
        <end position="66"/>
    </location>
</feature>
<protein>
    <submittedName>
        <fullName evidence="2">Uncharacterized protein</fullName>
    </submittedName>
</protein>
<dbReference type="AlphaFoldDB" id="A0A6V7TIK8"/>
<evidence type="ECO:0000256" key="1">
    <source>
        <dbReference type="SAM" id="Phobius"/>
    </source>
</evidence>
<feature type="transmembrane region" description="Helical" evidence="1">
    <location>
        <begin position="14"/>
        <end position="34"/>
    </location>
</feature>
<keyword evidence="1" id="KW-0472">Membrane</keyword>
<proteinExistence type="predicted"/>
<comment type="caution">
    <text evidence="2">The sequence shown here is derived from an EMBL/GenBank/DDBJ whole genome shotgun (WGS) entry which is preliminary data.</text>
</comment>
<reference evidence="2 3" key="1">
    <citation type="submission" date="2020-08" db="EMBL/GenBank/DDBJ databases">
        <authorList>
            <person name="Koutsovoulos G."/>
            <person name="Danchin GJ E."/>
        </authorList>
    </citation>
    <scope>NUCLEOTIDE SEQUENCE [LARGE SCALE GENOMIC DNA]</scope>
</reference>
<dbReference type="EMBL" id="CAJEWN010000002">
    <property type="protein sequence ID" value="CAD2123755.1"/>
    <property type="molecule type" value="Genomic_DNA"/>
</dbReference>
<evidence type="ECO:0000313" key="2">
    <source>
        <dbReference type="EMBL" id="CAD2123755.1"/>
    </source>
</evidence>
<gene>
    <name evidence="2" type="ORF">MENT_LOCUS598</name>
</gene>
<evidence type="ECO:0000313" key="3">
    <source>
        <dbReference type="Proteomes" id="UP000580250"/>
    </source>
</evidence>
<keyword evidence="1" id="KW-1133">Transmembrane helix</keyword>
<keyword evidence="1" id="KW-0812">Transmembrane</keyword>
<accession>A0A6V7TIK8</accession>